<feature type="binding site" evidence="6 7">
    <location>
        <position position="121"/>
    </location>
    <ligand>
        <name>S-adenosyl-L-methionine</name>
        <dbReference type="ChEBI" id="CHEBI:59789"/>
    </ligand>
</feature>
<dbReference type="AlphaFoldDB" id="A0A964T1J6"/>
<organism evidence="9 10">
    <name type="scientific">Propylenella binzhouense</name>
    <dbReference type="NCBI Taxonomy" id="2555902"/>
    <lineage>
        <taxon>Bacteria</taxon>
        <taxon>Pseudomonadati</taxon>
        <taxon>Pseudomonadota</taxon>
        <taxon>Alphaproteobacteria</taxon>
        <taxon>Hyphomicrobiales</taxon>
        <taxon>Propylenellaceae</taxon>
        <taxon>Propylenella</taxon>
    </lineage>
</organism>
<comment type="subunit">
    <text evidence="6">Homodimer.</text>
</comment>
<gene>
    <name evidence="6" type="primary">trmL</name>
    <name evidence="9" type="ORF">E4O86_03250</name>
</gene>
<comment type="caution">
    <text evidence="9">The sequence shown here is derived from an EMBL/GenBank/DDBJ whole genome shotgun (WGS) entry which is preliminary data.</text>
</comment>
<comment type="function">
    <text evidence="6">Methylates the ribose at the nucleotide 34 wobble position in the two leucyl isoacceptors tRNA(Leu)(CmAA) and tRNA(Leu)(cmnm5UmAA). Catalyzes the methyl transfer from S-adenosyl-L-methionine to the 2'-OH of the wobble nucleotide.</text>
</comment>
<dbReference type="OrthoDB" id="9789043at2"/>
<evidence type="ECO:0000256" key="5">
    <source>
        <dbReference type="ARBA" id="ARBA00022694"/>
    </source>
</evidence>
<sequence>MECALFEPDIPQNAGSVIRLGACFGVRVHLVHPCGFALTDRHFRRAGMDYLDRAALREHVAWEAFDAWRRAERRRLVALSTHGRVALHDYAFRAGDVLLLGRESAGLPEPIRGESDAVLRIPVGSGNRSLNVAVAAGIALAEALRQVGGRIGA</sequence>
<evidence type="ECO:0000256" key="6">
    <source>
        <dbReference type="HAMAP-Rule" id="MF_01885"/>
    </source>
</evidence>
<feature type="binding site" evidence="6 7">
    <location>
        <position position="101"/>
    </location>
    <ligand>
        <name>S-adenosyl-L-methionine</name>
        <dbReference type="ChEBI" id="CHEBI:59789"/>
    </ligand>
</feature>
<keyword evidence="3 6" id="KW-0808">Transferase</keyword>
<evidence type="ECO:0000256" key="1">
    <source>
        <dbReference type="ARBA" id="ARBA00022490"/>
    </source>
</evidence>
<keyword evidence="4 6" id="KW-0949">S-adenosyl-L-methionine</keyword>
<keyword evidence="1 6" id="KW-0963">Cytoplasm</keyword>
<evidence type="ECO:0000256" key="2">
    <source>
        <dbReference type="ARBA" id="ARBA00022603"/>
    </source>
</evidence>
<evidence type="ECO:0000256" key="3">
    <source>
        <dbReference type="ARBA" id="ARBA00022679"/>
    </source>
</evidence>
<evidence type="ECO:0000313" key="9">
    <source>
        <dbReference type="EMBL" id="MYZ46736.1"/>
    </source>
</evidence>
<comment type="catalytic activity">
    <reaction evidence="6">
        <text>cytidine(34) in tRNA + S-adenosyl-L-methionine = 2'-O-methylcytidine(34) in tRNA + S-adenosyl-L-homocysteine + H(+)</text>
        <dbReference type="Rhea" id="RHEA:43084"/>
        <dbReference type="Rhea" id="RHEA-COMP:10331"/>
        <dbReference type="Rhea" id="RHEA-COMP:10332"/>
        <dbReference type="ChEBI" id="CHEBI:15378"/>
        <dbReference type="ChEBI" id="CHEBI:57856"/>
        <dbReference type="ChEBI" id="CHEBI:59789"/>
        <dbReference type="ChEBI" id="CHEBI:74495"/>
        <dbReference type="ChEBI" id="CHEBI:82748"/>
        <dbReference type="EC" id="2.1.1.207"/>
    </reaction>
</comment>
<dbReference type="PANTHER" id="PTHR42971">
    <property type="entry name" value="TRNA (CYTIDINE(34)-2'-O)-METHYLTRANSFERASE"/>
    <property type="match status" value="1"/>
</dbReference>
<dbReference type="GO" id="GO:0003723">
    <property type="term" value="F:RNA binding"/>
    <property type="evidence" value="ECO:0007669"/>
    <property type="project" value="InterPro"/>
</dbReference>
<evidence type="ECO:0000256" key="7">
    <source>
        <dbReference type="PIRSR" id="PIRSR029256-1"/>
    </source>
</evidence>
<dbReference type="InterPro" id="IPR016914">
    <property type="entry name" value="TrmL"/>
</dbReference>
<reference evidence="9" key="1">
    <citation type="submission" date="2019-03" db="EMBL/GenBank/DDBJ databases">
        <title>Afifella sp. nov., isolated from activated sludge.</title>
        <authorList>
            <person name="Li Q."/>
            <person name="Liu Y."/>
        </authorList>
    </citation>
    <scope>NUCLEOTIDE SEQUENCE</scope>
    <source>
        <strain evidence="9">L72</strain>
    </source>
</reference>
<dbReference type="InterPro" id="IPR001537">
    <property type="entry name" value="SpoU_MeTrfase"/>
</dbReference>
<dbReference type="EMBL" id="SPKJ01000005">
    <property type="protein sequence ID" value="MYZ46736.1"/>
    <property type="molecule type" value="Genomic_DNA"/>
</dbReference>
<dbReference type="InterPro" id="IPR029028">
    <property type="entry name" value="Alpha/beta_knot_MTases"/>
</dbReference>
<dbReference type="PANTHER" id="PTHR42971:SF1">
    <property type="entry name" value="TRNA (CYTIDINE(34)-2'-O)-METHYLTRANSFERASE"/>
    <property type="match status" value="1"/>
</dbReference>
<name>A0A964T1J6_9HYPH</name>
<evidence type="ECO:0000256" key="4">
    <source>
        <dbReference type="ARBA" id="ARBA00022691"/>
    </source>
</evidence>
<evidence type="ECO:0000259" key="8">
    <source>
        <dbReference type="Pfam" id="PF00588"/>
    </source>
</evidence>
<comment type="subcellular location">
    <subcellularLocation>
        <location evidence="6">Cytoplasm</location>
    </subcellularLocation>
</comment>
<comment type="similarity">
    <text evidence="6">Belongs to the class IV-like SAM-binding methyltransferase superfamily. RNA methyltransferase TrmH family. TrmL subfamily.</text>
</comment>
<dbReference type="GO" id="GO:0002130">
    <property type="term" value="P:wobble position ribose methylation"/>
    <property type="evidence" value="ECO:0007669"/>
    <property type="project" value="TreeGrafter"/>
</dbReference>
<keyword evidence="5 6" id="KW-0819">tRNA processing</keyword>
<dbReference type="GO" id="GO:0008175">
    <property type="term" value="F:tRNA methyltransferase activity"/>
    <property type="evidence" value="ECO:0007669"/>
    <property type="project" value="UniProtKB-UniRule"/>
</dbReference>
<dbReference type="GO" id="GO:0005737">
    <property type="term" value="C:cytoplasm"/>
    <property type="evidence" value="ECO:0007669"/>
    <property type="project" value="UniProtKB-SubCell"/>
</dbReference>
<dbReference type="CDD" id="cd18094">
    <property type="entry name" value="SpoU-like_TrmL"/>
    <property type="match status" value="1"/>
</dbReference>
<dbReference type="Gene3D" id="3.40.1280.10">
    <property type="match status" value="1"/>
</dbReference>
<keyword evidence="10" id="KW-1185">Reference proteome</keyword>
<feature type="domain" description="tRNA/rRNA methyltransferase SpoU type" evidence="8">
    <location>
        <begin position="4"/>
        <end position="140"/>
    </location>
</feature>
<dbReference type="HAMAP" id="MF_01885">
    <property type="entry name" value="tRNA_methyltr_TrmL"/>
    <property type="match status" value="1"/>
</dbReference>
<protein>
    <recommendedName>
        <fullName evidence="6">tRNA (cytidine(34)-2'-O)-methyltransferase</fullName>
        <ecNumber evidence="6">2.1.1.207</ecNumber>
    </recommendedName>
    <alternativeName>
        <fullName evidence="6">tRNA (cytidine/uridine-2'-O-)-methyltransferase TrmL</fullName>
    </alternativeName>
</protein>
<dbReference type="EC" id="2.1.1.207" evidence="6"/>
<keyword evidence="2 6" id="KW-0489">Methyltransferase</keyword>
<dbReference type="Proteomes" id="UP000773614">
    <property type="component" value="Unassembled WGS sequence"/>
</dbReference>
<comment type="catalytic activity">
    <reaction evidence="6">
        <text>5-carboxymethylaminomethyluridine(34) in tRNA(Leu) + S-adenosyl-L-methionine = 5-carboxymethylaminomethyl-2'-O-methyluridine(34) in tRNA(Leu) + S-adenosyl-L-homocysteine + H(+)</text>
        <dbReference type="Rhea" id="RHEA:43088"/>
        <dbReference type="Rhea" id="RHEA-COMP:10333"/>
        <dbReference type="Rhea" id="RHEA-COMP:10334"/>
        <dbReference type="ChEBI" id="CHEBI:15378"/>
        <dbReference type="ChEBI" id="CHEBI:57856"/>
        <dbReference type="ChEBI" id="CHEBI:59789"/>
        <dbReference type="ChEBI" id="CHEBI:74508"/>
        <dbReference type="ChEBI" id="CHEBI:74511"/>
        <dbReference type="EC" id="2.1.1.207"/>
    </reaction>
</comment>
<feature type="binding site" evidence="6 7">
    <location>
        <position position="129"/>
    </location>
    <ligand>
        <name>S-adenosyl-L-methionine</name>
        <dbReference type="ChEBI" id="CHEBI:59789"/>
    </ligand>
</feature>
<dbReference type="SUPFAM" id="SSF75217">
    <property type="entry name" value="alpha/beta knot"/>
    <property type="match status" value="1"/>
</dbReference>
<evidence type="ECO:0000313" key="10">
    <source>
        <dbReference type="Proteomes" id="UP000773614"/>
    </source>
</evidence>
<dbReference type="PIRSF" id="PIRSF029256">
    <property type="entry name" value="SpoU_TrmH_prd"/>
    <property type="match status" value="1"/>
</dbReference>
<feature type="binding site" evidence="6 7">
    <location>
        <position position="79"/>
    </location>
    <ligand>
        <name>S-adenosyl-L-methionine</name>
        <dbReference type="ChEBI" id="CHEBI:59789"/>
    </ligand>
</feature>
<proteinExistence type="inferred from homology"/>
<dbReference type="GO" id="GO:0008757">
    <property type="term" value="F:S-adenosylmethionine-dependent methyltransferase activity"/>
    <property type="evidence" value="ECO:0007669"/>
    <property type="project" value="UniProtKB-UniRule"/>
</dbReference>
<accession>A0A964T1J6</accession>
<dbReference type="InterPro" id="IPR029026">
    <property type="entry name" value="tRNA_m1G_MTases_N"/>
</dbReference>
<dbReference type="Pfam" id="PF00588">
    <property type="entry name" value="SpoU_methylase"/>
    <property type="match status" value="1"/>
</dbReference>